<sequence>MKHYGDAQLIGEEKKYVFLEQAVLERVRSTLLEMTNGLEARVGRLEEDNKRIVSELNSLKNVDPIEPAPEAVNGCPLSDNCAVFGLEFRMTVIRCKDVAT</sequence>
<dbReference type="AlphaFoldDB" id="A0A210QXD0"/>
<proteinExistence type="predicted"/>
<organism evidence="1 2">
    <name type="scientific">Mizuhopecten yessoensis</name>
    <name type="common">Japanese scallop</name>
    <name type="synonym">Patinopecten yessoensis</name>
    <dbReference type="NCBI Taxonomy" id="6573"/>
    <lineage>
        <taxon>Eukaryota</taxon>
        <taxon>Metazoa</taxon>
        <taxon>Spiralia</taxon>
        <taxon>Lophotrochozoa</taxon>
        <taxon>Mollusca</taxon>
        <taxon>Bivalvia</taxon>
        <taxon>Autobranchia</taxon>
        <taxon>Pteriomorphia</taxon>
        <taxon>Pectinida</taxon>
        <taxon>Pectinoidea</taxon>
        <taxon>Pectinidae</taxon>
        <taxon>Mizuhopecten</taxon>
    </lineage>
</organism>
<accession>A0A210QXD0</accession>
<protein>
    <submittedName>
        <fullName evidence="1">Uncharacterized protein</fullName>
    </submittedName>
</protein>
<evidence type="ECO:0000313" key="2">
    <source>
        <dbReference type="Proteomes" id="UP000242188"/>
    </source>
</evidence>
<dbReference type="Proteomes" id="UP000242188">
    <property type="component" value="Unassembled WGS sequence"/>
</dbReference>
<gene>
    <name evidence="1" type="ORF">KP79_PYT20759</name>
</gene>
<comment type="caution">
    <text evidence="1">The sequence shown here is derived from an EMBL/GenBank/DDBJ whole genome shotgun (WGS) entry which is preliminary data.</text>
</comment>
<reference evidence="1 2" key="1">
    <citation type="journal article" date="2017" name="Nat. Ecol. Evol.">
        <title>Scallop genome provides insights into evolution of bilaterian karyotype and development.</title>
        <authorList>
            <person name="Wang S."/>
            <person name="Zhang J."/>
            <person name="Jiao W."/>
            <person name="Li J."/>
            <person name="Xun X."/>
            <person name="Sun Y."/>
            <person name="Guo X."/>
            <person name="Huan P."/>
            <person name="Dong B."/>
            <person name="Zhang L."/>
            <person name="Hu X."/>
            <person name="Sun X."/>
            <person name="Wang J."/>
            <person name="Zhao C."/>
            <person name="Wang Y."/>
            <person name="Wang D."/>
            <person name="Huang X."/>
            <person name="Wang R."/>
            <person name="Lv J."/>
            <person name="Li Y."/>
            <person name="Zhang Z."/>
            <person name="Liu B."/>
            <person name="Lu W."/>
            <person name="Hui Y."/>
            <person name="Liang J."/>
            <person name="Zhou Z."/>
            <person name="Hou R."/>
            <person name="Li X."/>
            <person name="Liu Y."/>
            <person name="Li H."/>
            <person name="Ning X."/>
            <person name="Lin Y."/>
            <person name="Zhao L."/>
            <person name="Xing Q."/>
            <person name="Dou J."/>
            <person name="Li Y."/>
            <person name="Mao J."/>
            <person name="Guo H."/>
            <person name="Dou H."/>
            <person name="Li T."/>
            <person name="Mu C."/>
            <person name="Jiang W."/>
            <person name="Fu Q."/>
            <person name="Fu X."/>
            <person name="Miao Y."/>
            <person name="Liu J."/>
            <person name="Yu Q."/>
            <person name="Li R."/>
            <person name="Liao H."/>
            <person name="Li X."/>
            <person name="Kong Y."/>
            <person name="Jiang Z."/>
            <person name="Chourrout D."/>
            <person name="Li R."/>
            <person name="Bao Z."/>
        </authorList>
    </citation>
    <scope>NUCLEOTIDE SEQUENCE [LARGE SCALE GENOMIC DNA]</scope>
    <source>
        <strain evidence="1 2">PY_sf001</strain>
    </source>
</reference>
<dbReference type="OrthoDB" id="6105650at2759"/>
<evidence type="ECO:0000313" key="1">
    <source>
        <dbReference type="EMBL" id="OWF53342.1"/>
    </source>
</evidence>
<name>A0A210QXD0_MIZYE</name>
<dbReference type="EMBL" id="NEDP02001374">
    <property type="protein sequence ID" value="OWF53342.1"/>
    <property type="molecule type" value="Genomic_DNA"/>
</dbReference>
<keyword evidence="2" id="KW-1185">Reference proteome</keyword>